<proteinExistence type="predicted"/>
<keyword evidence="2" id="KW-0732">Signal</keyword>
<feature type="region of interest" description="Disordered" evidence="1">
    <location>
        <begin position="178"/>
        <end position="205"/>
    </location>
</feature>
<feature type="compositionally biased region" description="Polar residues" evidence="1">
    <location>
        <begin position="178"/>
        <end position="195"/>
    </location>
</feature>
<protein>
    <submittedName>
        <fullName evidence="3">Uncharacterized protein</fullName>
    </submittedName>
</protein>
<dbReference type="OrthoDB" id="6422644at2759"/>
<sequence length="205" mass="23606">MFSGVVIFSTVTMLVYSFPQENMDRATKSLQNQPTNLHFQDIAQYSKRRQENTNDIPMHLQFIFSKENESSKGNEDYHKYNISSLPYQKISLTINQSSNVHNTEGIEIVQNTEKSIKTQEMNSGISNIEKAFLHEKDLKKSLNQQEASMTAGILPKILFDFLQPTYAFPELNEKWNIQRVNSPQRNPYSTNPSLKTQRKHSLTAG</sequence>
<evidence type="ECO:0000256" key="1">
    <source>
        <dbReference type="SAM" id="MobiDB-lite"/>
    </source>
</evidence>
<name>A0A087TNM6_STEMI</name>
<feature type="signal peptide" evidence="2">
    <location>
        <begin position="1"/>
        <end position="17"/>
    </location>
</feature>
<dbReference type="Proteomes" id="UP000054359">
    <property type="component" value="Unassembled WGS sequence"/>
</dbReference>
<dbReference type="EMBL" id="KK116067">
    <property type="protein sequence ID" value="KFM66715.1"/>
    <property type="molecule type" value="Genomic_DNA"/>
</dbReference>
<gene>
    <name evidence="3" type="ORF">X975_07076</name>
</gene>
<evidence type="ECO:0000256" key="2">
    <source>
        <dbReference type="SAM" id="SignalP"/>
    </source>
</evidence>
<feature type="non-terminal residue" evidence="3">
    <location>
        <position position="205"/>
    </location>
</feature>
<keyword evidence="4" id="KW-1185">Reference proteome</keyword>
<evidence type="ECO:0000313" key="3">
    <source>
        <dbReference type="EMBL" id="KFM66715.1"/>
    </source>
</evidence>
<organism evidence="3 4">
    <name type="scientific">Stegodyphus mimosarum</name>
    <name type="common">African social velvet spider</name>
    <dbReference type="NCBI Taxonomy" id="407821"/>
    <lineage>
        <taxon>Eukaryota</taxon>
        <taxon>Metazoa</taxon>
        <taxon>Ecdysozoa</taxon>
        <taxon>Arthropoda</taxon>
        <taxon>Chelicerata</taxon>
        <taxon>Arachnida</taxon>
        <taxon>Araneae</taxon>
        <taxon>Araneomorphae</taxon>
        <taxon>Entelegynae</taxon>
        <taxon>Eresoidea</taxon>
        <taxon>Eresidae</taxon>
        <taxon>Stegodyphus</taxon>
    </lineage>
</organism>
<accession>A0A087TNM6</accession>
<feature type="chain" id="PRO_5001829843" evidence="2">
    <location>
        <begin position="18"/>
        <end position="205"/>
    </location>
</feature>
<reference evidence="3 4" key="1">
    <citation type="submission" date="2013-11" db="EMBL/GenBank/DDBJ databases">
        <title>Genome sequencing of Stegodyphus mimosarum.</title>
        <authorList>
            <person name="Bechsgaard J."/>
        </authorList>
    </citation>
    <scope>NUCLEOTIDE SEQUENCE [LARGE SCALE GENOMIC DNA]</scope>
</reference>
<feature type="compositionally biased region" description="Basic residues" evidence="1">
    <location>
        <begin position="196"/>
        <end position="205"/>
    </location>
</feature>
<evidence type="ECO:0000313" key="4">
    <source>
        <dbReference type="Proteomes" id="UP000054359"/>
    </source>
</evidence>
<dbReference type="AlphaFoldDB" id="A0A087TNM6"/>